<feature type="transmembrane region" description="Helical" evidence="6">
    <location>
        <begin position="152"/>
        <end position="173"/>
    </location>
</feature>
<keyword evidence="10" id="KW-1185">Reference proteome</keyword>
<evidence type="ECO:0000256" key="4">
    <source>
        <dbReference type="ARBA" id="ARBA00022989"/>
    </source>
</evidence>
<dbReference type="GO" id="GO:0016020">
    <property type="term" value="C:membrane"/>
    <property type="evidence" value="ECO:0007669"/>
    <property type="project" value="UniProtKB-SubCell"/>
</dbReference>
<dbReference type="InterPro" id="IPR006968">
    <property type="entry name" value="RUS_fam"/>
</dbReference>
<keyword evidence="4 6" id="KW-1133">Transmembrane helix</keyword>
<dbReference type="Pfam" id="PF04884">
    <property type="entry name" value="UVB_sens_prot"/>
    <property type="match status" value="1"/>
</dbReference>
<comment type="similarity">
    <text evidence="2">Belongs to the RUS1 family.</text>
</comment>
<evidence type="ECO:0000256" key="6">
    <source>
        <dbReference type="SAM" id="Phobius"/>
    </source>
</evidence>
<organism evidence="9 10">
    <name type="scientific">Ceratodon purpureus</name>
    <name type="common">Fire moss</name>
    <name type="synonym">Dicranum purpureum</name>
    <dbReference type="NCBI Taxonomy" id="3225"/>
    <lineage>
        <taxon>Eukaryota</taxon>
        <taxon>Viridiplantae</taxon>
        <taxon>Streptophyta</taxon>
        <taxon>Embryophyta</taxon>
        <taxon>Bryophyta</taxon>
        <taxon>Bryophytina</taxon>
        <taxon>Bryopsida</taxon>
        <taxon>Dicranidae</taxon>
        <taxon>Pseudoditrichales</taxon>
        <taxon>Ditrichaceae</taxon>
        <taxon>Ceratodon</taxon>
    </lineage>
</organism>
<sequence length="439" mass="48459">MAEAHWFQEFSTARAVPVRTAVLLKDAGDGDSSTFHLRREGGHSRAVWNNFLSAFLPEGYPSSVTPDYLPFQTWDTLQGLSTYIRSMLSTQALLGGIGVGATTATVVGATFQWFLRDFTGMLGSIFFTLKQGSNLDSSAKQWRLAADLMNDIGMLMDLVSPLFPGAFVMILCIGSMARSVTGVASGATRAALTQHFALRKNAADVSAKEGSQETAATMVGMLLGMILARLTAGNVVALWVSFLLLTAFHMYANYRAVRSLCLTSLNGERASILLRAFKEGRRVPTPREVAGQEHLLPQIPRLPWQKQRVGDAWLPKSIRFGAPISSLKLADGWKSFPSLVERYSKDPYLVVPEGENVHVVLHKVATPQDFLRAYVHALCLADLQARAPTDQSEELTISWMQKNYTAFLDSLGKSGWATDRILVVSSEWRAEWINMHKRE</sequence>
<dbReference type="PANTHER" id="PTHR12770">
    <property type="entry name" value="RUS1 FAMILY PROTEIN C16ORF58"/>
    <property type="match status" value="1"/>
</dbReference>
<feature type="domain" description="Protein root UVB sensitive/RUS" evidence="7">
    <location>
        <begin position="43"/>
        <end position="278"/>
    </location>
</feature>
<accession>A0A8T0ISU8</accession>
<keyword evidence="5 6" id="KW-0472">Membrane</keyword>
<protein>
    <submittedName>
        <fullName evidence="9">Uncharacterized protein</fullName>
    </submittedName>
</protein>
<comment type="caution">
    <text evidence="9">The sequence shown here is derived from an EMBL/GenBank/DDBJ whole genome shotgun (WGS) entry which is preliminary data.</text>
</comment>
<feature type="transmembrane region" description="Helical" evidence="6">
    <location>
        <begin position="226"/>
        <end position="251"/>
    </location>
</feature>
<feature type="transmembrane region" description="Helical" evidence="6">
    <location>
        <begin position="92"/>
        <end position="115"/>
    </location>
</feature>
<proteinExistence type="inferred from homology"/>
<reference evidence="9" key="1">
    <citation type="submission" date="2020-06" db="EMBL/GenBank/DDBJ databases">
        <title>WGS assembly of Ceratodon purpureus strain R40.</title>
        <authorList>
            <person name="Carey S.B."/>
            <person name="Jenkins J."/>
            <person name="Shu S."/>
            <person name="Lovell J.T."/>
            <person name="Sreedasyam A."/>
            <person name="Maumus F."/>
            <person name="Tiley G.P."/>
            <person name="Fernandez-Pozo N."/>
            <person name="Barry K."/>
            <person name="Chen C."/>
            <person name="Wang M."/>
            <person name="Lipzen A."/>
            <person name="Daum C."/>
            <person name="Saski C.A."/>
            <person name="Payton A.C."/>
            <person name="Mcbreen J.C."/>
            <person name="Conrad R.E."/>
            <person name="Kollar L.M."/>
            <person name="Olsson S."/>
            <person name="Huttunen S."/>
            <person name="Landis J.B."/>
            <person name="Wickett N.J."/>
            <person name="Johnson M.G."/>
            <person name="Rensing S.A."/>
            <person name="Grimwood J."/>
            <person name="Schmutz J."/>
            <person name="Mcdaniel S.F."/>
        </authorList>
    </citation>
    <scope>NUCLEOTIDE SEQUENCE</scope>
    <source>
        <strain evidence="9">R40</strain>
    </source>
</reference>
<dbReference type="EMBL" id="CM026422">
    <property type="protein sequence ID" value="KAG0586790.1"/>
    <property type="molecule type" value="Genomic_DNA"/>
</dbReference>
<dbReference type="AlphaFoldDB" id="A0A8T0ISU8"/>
<evidence type="ECO:0000313" key="9">
    <source>
        <dbReference type="EMBL" id="KAG0586790.1"/>
    </source>
</evidence>
<evidence type="ECO:0000259" key="8">
    <source>
        <dbReference type="Pfam" id="PF24160"/>
    </source>
</evidence>
<dbReference type="Pfam" id="PF24160">
    <property type="entry name" value="UVB_sens_C"/>
    <property type="match status" value="1"/>
</dbReference>
<evidence type="ECO:0000313" key="10">
    <source>
        <dbReference type="Proteomes" id="UP000822688"/>
    </source>
</evidence>
<name>A0A8T0ISU8_CERPU</name>
<evidence type="ECO:0000256" key="1">
    <source>
        <dbReference type="ARBA" id="ARBA00004370"/>
    </source>
</evidence>
<evidence type="ECO:0000259" key="7">
    <source>
        <dbReference type="Pfam" id="PF04884"/>
    </source>
</evidence>
<gene>
    <name evidence="9" type="ORF">KC19_2G117400</name>
</gene>
<evidence type="ECO:0000256" key="3">
    <source>
        <dbReference type="ARBA" id="ARBA00022692"/>
    </source>
</evidence>
<dbReference type="InterPro" id="IPR055412">
    <property type="entry name" value="UVB_sens_C"/>
</dbReference>
<evidence type="ECO:0000256" key="5">
    <source>
        <dbReference type="ARBA" id="ARBA00023136"/>
    </source>
</evidence>
<comment type="subcellular location">
    <subcellularLocation>
        <location evidence="1">Membrane</location>
    </subcellularLocation>
</comment>
<keyword evidence="3 6" id="KW-0812">Transmembrane</keyword>
<dbReference type="Proteomes" id="UP000822688">
    <property type="component" value="Chromosome 2"/>
</dbReference>
<feature type="domain" description="Root UVB sensitive protein C-terminal" evidence="8">
    <location>
        <begin position="317"/>
        <end position="432"/>
    </location>
</feature>
<dbReference type="PANTHER" id="PTHR12770:SF31">
    <property type="entry name" value="RUS FAMILY MEMBER 1"/>
    <property type="match status" value="1"/>
</dbReference>
<dbReference type="InterPro" id="IPR054549">
    <property type="entry name" value="UVB_sens_RUS_dom"/>
</dbReference>
<evidence type="ECO:0000256" key="2">
    <source>
        <dbReference type="ARBA" id="ARBA00007558"/>
    </source>
</evidence>